<organism evidence="1 2">
    <name type="scientific">Paenibacillus aceris</name>
    <dbReference type="NCBI Taxonomy" id="869555"/>
    <lineage>
        <taxon>Bacteria</taxon>
        <taxon>Bacillati</taxon>
        <taxon>Bacillota</taxon>
        <taxon>Bacilli</taxon>
        <taxon>Bacillales</taxon>
        <taxon>Paenibacillaceae</taxon>
        <taxon>Paenibacillus</taxon>
    </lineage>
</organism>
<evidence type="ECO:0000313" key="1">
    <source>
        <dbReference type="EMBL" id="MBP1963287.1"/>
    </source>
</evidence>
<name>A0ABS4HXB2_9BACL</name>
<reference evidence="1 2" key="1">
    <citation type="submission" date="2021-03" db="EMBL/GenBank/DDBJ databases">
        <title>Genomic Encyclopedia of Type Strains, Phase IV (KMG-IV): sequencing the most valuable type-strain genomes for metagenomic binning, comparative biology and taxonomic classification.</title>
        <authorList>
            <person name="Goeker M."/>
        </authorList>
    </citation>
    <scope>NUCLEOTIDE SEQUENCE [LARGE SCALE GENOMIC DNA]</scope>
    <source>
        <strain evidence="1 2">DSM 24950</strain>
    </source>
</reference>
<dbReference type="Proteomes" id="UP001519344">
    <property type="component" value="Unassembled WGS sequence"/>
</dbReference>
<gene>
    <name evidence="1" type="ORF">J2Z65_002503</name>
</gene>
<sequence length="85" mass="10078">MSIVTGRLVAICGKMRYQVQFLGDQGMPSYEFELKPKELLRLLFFKKICPDCKNKLVKNNEKTFLKRGWYNMNGTYSYGNQYFFV</sequence>
<proteinExistence type="predicted"/>
<comment type="caution">
    <text evidence="1">The sequence shown here is derived from an EMBL/GenBank/DDBJ whole genome shotgun (WGS) entry which is preliminary data.</text>
</comment>
<dbReference type="EMBL" id="JAGGKV010000005">
    <property type="protein sequence ID" value="MBP1963287.1"/>
    <property type="molecule type" value="Genomic_DNA"/>
</dbReference>
<accession>A0ABS4HXB2</accession>
<protein>
    <submittedName>
        <fullName evidence="1">Uncharacterized protein</fullName>
    </submittedName>
</protein>
<evidence type="ECO:0000313" key="2">
    <source>
        <dbReference type="Proteomes" id="UP001519344"/>
    </source>
</evidence>
<keyword evidence="2" id="KW-1185">Reference proteome</keyword>